<gene>
    <name evidence="2" type="ordered locus">Rmet_2668</name>
</gene>
<dbReference type="HOGENOM" id="CLU_863093_0_0_4"/>
<dbReference type="PANTHER" id="PTHR37291">
    <property type="entry name" value="5-METHYLCYTOSINE-SPECIFIC RESTRICTION ENZYME B"/>
    <property type="match status" value="1"/>
</dbReference>
<protein>
    <recommendedName>
        <fullName evidence="1">AAA+ ATPase domain-containing protein</fullName>
    </recommendedName>
</protein>
<feature type="domain" description="AAA+ ATPase" evidence="1">
    <location>
        <begin position="57"/>
        <end position="217"/>
    </location>
</feature>
<dbReference type="GO" id="GO:0005524">
    <property type="term" value="F:ATP binding"/>
    <property type="evidence" value="ECO:0007669"/>
    <property type="project" value="InterPro"/>
</dbReference>
<dbReference type="EMBL" id="CP000352">
    <property type="protein sequence ID" value="ABF09541.1"/>
    <property type="molecule type" value="Genomic_DNA"/>
</dbReference>
<evidence type="ECO:0000313" key="3">
    <source>
        <dbReference type="Proteomes" id="UP000002429"/>
    </source>
</evidence>
<evidence type="ECO:0000313" key="2">
    <source>
        <dbReference type="EMBL" id="ABF09541.1"/>
    </source>
</evidence>
<reference evidence="3" key="1">
    <citation type="journal article" date="2010" name="PLoS ONE">
        <title>The complete genome sequence of Cupriavidus metallidurans strain CH34, a master survivalist in harsh and anthropogenic environments.</title>
        <authorList>
            <person name="Janssen P.J."/>
            <person name="Van Houdt R."/>
            <person name="Moors H."/>
            <person name="Monsieurs P."/>
            <person name="Morin N."/>
            <person name="Michaux A."/>
            <person name="Benotmane M.A."/>
            <person name="Leys N."/>
            <person name="Vallaeys T."/>
            <person name="Lapidus A."/>
            <person name="Monchy S."/>
            <person name="Medigue C."/>
            <person name="Taghavi S."/>
            <person name="McCorkle S."/>
            <person name="Dunn J."/>
            <person name="van der Lelie D."/>
            <person name="Mergeay M."/>
        </authorList>
    </citation>
    <scope>NUCLEOTIDE SEQUENCE [LARGE SCALE GENOMIC DNA]</scope>
    <source>
        <strain evidence="3">ATCC 43123 / DSM 2839 / NBRC 102507 / CH34</strain>
    </source>
</reference>
<dbReference type="KEGG" id="rme:Rmet_2668"/>
<evidence type="ECO:0000259" key="1">
    <source>
        <dbReference type="SMART" id="SM00382"/>
    </source>
</evidence>
<dbReference type="RefSeq" id="WP_011517242.1">
    <property type="nucleotide sequence ID" value="NC_007973.1"/>
</dbReference>
<dbReference type="STRING" id="266264.Rmet_2668"/>
<dbReference type="AlphaFoldDB" id="Q1LJY5"/>
<dbReference type="GO" id="GO:0016887">
    <property type="term" value="F:ATP hydrolysis activity"/>
    <property type="evidence" value="ECO:0007669"/>
    <property type="project" value="InterPro"/>
</dbReference>
<dbReference type="Gene3D" id="3.40.50.300">
    <property type="entry name" value="P-loop containing nucleotide triphosphate hydrolases"/>
    <property type="match status" value="1"/>
</dbReference>
<dbReference type="CDD" id="cd00009">
    <property type="entry name" value="AAA"/>
    <property type="match status" value="1"/>
</dbReference>
<dbReference type="InterPro" id="IPR052934">
    <property type="entry name" value="Methyl-DNA_Rec/Restrict_Enz"/>
</dbReference>
<dbReference type="InterPro" id="IPR027417">
    <property type="entry name" value="P-loop_NTPase"/>
</dbReference>
<dbReference type="REBASE" id="17790">
    <property type="entry name" value="RmeAMcrBCP"/>
</dbReference>
<dbReference type="SMART" id="SM00382">
    <property type="entry name" value="AAA"/>
    <property type="match status" value="1"/>
</dbReference>
<organism evidence="2 3">
    <name type="scientific">Cupriavidus metallidurans (strain ATCC 43123 / DSM 2839 / NBRC 102507 / CH34)</name>
    <name type="common">Ralstonia metallidurans</name>
    <dbReference type="NCBI Taxonomy" id="266264"/>
    <lineage>
        <taxon>Bacteria</taxon>
        <taxon>Pseudomonadati</taxon>
        <taxon>Pseudomonadota</taxon>
        <taxon>Betaproteobacteria</taxon>
        <taxon>Burkholderiales</taxon>
        <taxon>Burkholderiaceae</taxon>
        <taxon>Cupriavidus</taxon>
    </lineage>
</organism>
<accession>Q1LJY5</accession>
<dbReference type="PANTHER" id="PTHR37291:SF1">
    <property type="entry name" value="TYPE IV METHYL-DIRECTED RESTRICTION ENZYME ECOKMCRB SUBUNIT"/>
    <property type="match status" value="1"/>
</dbReference>
<name>Q1LJY5_CUPMC</name>
<sequence>MLEKLEKVRSLSAAEMGFASPANSEAEADALNSSVTGPELDESDEKYLLTEALLADGFAGVVFSGPPGTGKSRYAREIARLFVEDDEARVFYVQFHPGYQYEDFMESFVPTSSGGFAPKDKVFLQACRRASEVDGPVVLVIDELSRTDVVRVFGEALTYLEKSKRGLSFQLASGRTTSIPNNLIMLATMNPWDRGVEEMDLALERRFARISIEPDPQALEIILSRSALTEERRLRVMRFFQTLYRHVNPLCRIGHAYFLTAQNDDSLKRLWDNQLSFHFERILKRSPEELERIRNGWQAIMAE</sequence>
<keyword evidence="3" id="KW-1185">Reference proteome</keyword>
<dbReference type="eggNOG" id="COG1401">
    <property type="taxonomic scope" value="Bacteria"/>
</dbReference>
<dbReference type="InterPro" id="IPR003593">
    <property type="entry name" value="AAA+_ATPase"/>
</dbReference>
<dbReference type="Pfam" id="PF07728">
    <property type="entry name" value="AAA_5"/>
    <property type="match status" value="1"/>
</dbReference>
<proteinExistence type="predicted"/>
<dbReference type="InterPro" id="IPR011704">
    <property type="entry name" value="ATPase_dyneun-rel_AAA"/>
</dbReference>
<dbReference type="SUPFAM" id="SSF52540">
    <property type="entry name" value="P-loop containing nucleoside triphosphate hydrolases"/>
    <property type="match status" value="1"/>
</dbReference>
<dbReference type="Proteomes" id="UP000002429">
    <property type="component" value="Chromosome"/>
</dbReference>